<dbReference type="Pfam" id="PF23935">
    <property type="entry name" value="DUF7271"/>
    <property type="match status" value="1"/>
</dbReference>
<evidence type="ECO:0000313" key="3">
    <source>
        <dbReference type="Proteomes" id="UP000289340"/>
    </source>
</evidence>
<evidence type="ECO:0000313" key="2">
    <source>
        <dbReference type="EMBL" id="RZC16394.1"/>
    </source>
</evidence>
<organism evidence="2 3">
    <name type="scientific">Glycine soja</name>
    <name type="common">Wild soybean</name>
    <dbReference type="NCBI Taxonomy" id="3848"/>
    <lineage>
        <taxon>Eukaryota</taxon>
        <taxon>Viridiplantae</taxon>
        <taxon>Streptophyta</taxon>
        <taxon>Embryophyta</taxon>
        <taxon>Tracheophyta</taxon>
        <taxon>Spermatophyta</taxon>
        <taxon>Magnoliopsida</taxon>
        <taxon>eudicotyledons</taxon>
        <taxon>Gunneridae</taxon>
        <taxon>Pentapetalae</taxon>
        <taxon>rosids</taxon>
        <taxon>fabids</taxon>
        <taxon>Fabales</taxon>
        <taxon>Fabaceae</taxon>
        <taxon>Papilionoideae</taxon>
        <taxon>50 kb inversion clade</taxon>
        <taxon>NPAAA clade</taxon>
        <taxon>indigoferoid/millettioid clade</taxon>
        <taxon>Phaseoleae</taxon>
        <taxon>Glycine</taxon>
        <taxon>Glycine subgen. Soja</taxon>
    </lineage>
</organism>
<feature type="domain" description="DUF7271" evidence="1">
    <location>
        <begin position="190"/>
        <end position="265"/>
    </location>
</feature>
<dbReference type="Proteomes" id="UP000289340">
    <property type="component" value="Chromosome 4"/>
</dbReference>
<protein>
    <recommendedName>
        <fullName evidence="1">DUF7271 domain-containing protein</fullName>
    </recommendedName>
</protein>
<sequence>MNNTSFQGLENQKTFKSFWYKEEEEVQRDSRLDSLTTVLKVARLCPWKSWDRLLKNKEKVEKHIKVAIFISKTSWVQRRWKNTLKLRFLSQKLHGFRFVNTKALIFWEKVEEDTEAAIFYSKKLPFLSDFYVKSFYLETPRVQIQYPTHTNPLILQFTVVFHNDMDIIEVPTFYHQQWAPEYPEFVNFRYDGTIYQIRLRQHRAKVYFAEGLKEIRKDLSIYESVIIKFLACNSKSMFDLYFVPSLECQTCGRPEVMLRQHIWTLEITQSILGAPGPLRLSNCAMTHVNACGQHMTILRRFGPPLQWNVVVVDDGVGRRYVVQPWYQFLVDNYFSHGDEVTFYYRTIDKIWEIVIHRRKNWEY</sequence>
<dbReference type="AlphaFoldDB" id="A0A445KZN3"/>
<gene>
    <name evidence="2" type="ORF">D0Y65_009593</name>
</gene>
<accession>A0A445KZN3</accession>
<dbReference type="EMBL" id="QZWG01000004">
    <property type="protein sequence ID" value="RZC16394.1"/>
    <property type="molecule type" value="Genomic_DNA"/>
</dbReference>
<evidence type="ECO:0000259" key="1">
    <source>
        <dbReference type="Pfam" id="PF23935"/>
    </source>
</evidence>
<keyword evidence="3" id="KW-1185">Reference proteome</keyword>
<proteinExistence type="predicted"/>
<name>A0A445KZN3_GLYSO</name>
<reference evidence="2 3" key="1">
    <citation type="submission" date="2018-09" db="EMBL/GenBank/DDBJ databases">
        <title>A high-quality reference genome of wild soybean provides a powerful tool to mine soybean genomes.</title>
        <authorList>
            <person name="Xie M."/>
            <person name="Chung C.Y.L."/>
            <person name="Li M.-W."/>
            <person name="Wong F.-L."/>
            <person name="Chan T.-F."/>
            <person name="Lam H.-M."/>
        </authorList>
    </citation>
    <scope>NUCLEOTIDE SEQUENCE [LARGE SCALE GENOMIC DNA]</scope>
    <source>
        <strain evidence="3">cv. W05</strain>
        <tissue evidence="2">Hypocotyl of etiolated seedlings</tissue>
    </source>
</reference>
<comment type="caution">
    <text evidence="2">The sequence shown here is derived from an EMBL/GenBank/DDBJ whole genome shotgun (WGS) entry which is preliminary data.</text>
</comment>
<dbReference type="InterPro" id="IPR055695">
    <property type="entry name" value="DUF7271"/>
</dbReference>